<dbReference type="InterPro" id="IPR053157">
    <property type="entry name" value="Sterol_Uptake_Regulator"/>
</dbReference>
<keyword evidence="5" id="KW-1185">Reference proteome</keyword>
<dbReference type="Proteomes" id="UP000717696">
    <property type="component" value="Unassembled WGS sequence"/>
</dbReference>
<name>A0A9P9FG04_9HYPO</name>
<dbReference type="SUPFAM" id="SSF57701">
    <property type="entry name" value="Zn2/Cys6 DNA-binding domain"/>
    <property type="match status" value="1"/>
</dbReference>
<dbReference type="PANTHER" id="PTHR47784">
    <property type="entry name" value="STEROL UPTAKE CONTROL PROTEIN 2"/>
    <property type="match status" value="1"/>
</dbReference>
<gene>
    <name evidence="4" type="ORF">B0J13DRAFT_670860</name>
</gene>
<keyword evidence="1" id="KW-0539">Nucleus</keyword>
<dbReference type="Pfam" id="PF00172">
    <property type="entry name" value="Zn_clus"/>
    <property type="match status" value="1"/>
</dbReference>
<feature type="compositionally biased region" description="Polar residues" evidence="2">
    <location>
        <begin position="935"/>
        <end position="952"/>
    </location>
</feature>
<protein>
    <recommendedName>
        <fullName evidence="3">Zn(2)-C6 fungal-type domain-containing protein</fullName>
    </recommendedName>
</protein>
<feature type="compositionally biased region" description="Basic and acidic residues" evidence="2">
    <location>
        <begin position="361"/>
        <end position="374"/>
    </location>
</feature>
<dbReference type="GO" id="GO:0008270">
    <property type="term" value="F:zinc ion binding"/>
    <property type="evidence" value="ECO:0007669"/>
    <property type="project" value="InterPro"/>
</dbReference>
<dbReference type="AlphaFoldDB" id="A0A9P9FG04"/>
<feature type="compositionally biased region" description="Polar residues" evidence="2">
    <location>
        <begin position="710"/>
        <end position="734"/>
    </location>
</feature>
<dbReference type="PANTHER" id="PTHR47784:SF5">
    <property type="entry name" value="STEROL UPTAKE CONTROL PROTEIN 2"/>
    <property type="match status" value="1"/>
</dbReference>
<organism evidence="4 5">
    <name type="scientific">Dactylonectria estremocensis</name>
    <dbReference type="NCBI Taxonomy" id="1079267"/>
    <lineage>
        <taxon>Eukaryota</taxon>
        <taxon>Fungi</taxon>
        <taxon>Dikarya</taxon>
        <taxon>Ascomycota</taxon>
        <taxon>Pezizomycotina</taxon>
        <taxon>Sordariomycetes</taxon>
        <taxon>Hypocreomycetidae</taxon>
        <taxon>Hypocreales</taxon>
        <taxon>Nectriaceae</taxon>
        <taxon>Dactylonectria</taxon>
    </lineage>
</organism>
<dbReference type="EMBL" id="JAGMUU010000002">
    <property type="protein sequence ID" value="KAH7160248.1"/>
    <property type="molecule type" value="Genomic_DNA"/>
</dbReference>
<sequence>MNMGGGTPCRTPRAVADKVDGLDAPPQSRVRALRTPLWRQAQQQQQYPRSRLHTPGQRRLTTASSNDSLASPSPQQEPNSAEYLSRLINLSQYRARDAQSRIIPMADFLASFNLSAPTPALSHNLPCSSVGGLQLQLRSVLDAKAAPNRAEHVSITLELGAMIQFTIVAFETENGDHEASTAIDPALGGGPSTSVTEQQIGARPSQVVGAGEALMSQQDDPSLQRSVARHIMDAVGATDGCVWTFRGMSQEAQGWKFTYMCKDSFQQWRRQHAKHLTKVIVGEYSQREPDSTLSRPAFDCRGTVIVDFDRKSRAITVKYGHTPLHKTVAELSEYFRPTPRPLGPGAQKLLQQKTPRRKRAEGKAEKKAQDELRNPRKRKKKNDGESQPVLVGDSAPVPGDGQYPQSQEVESAQNQRVSGDYPEDLLTGGSTQTRNQAKTQKTVSQPPTGVTFPVQIPPAEAARRREAAMTMLSEAGVPPDSLSADQFNIFSNQSPDLQKESLSMLVKYGAERLRIVHPNNKGASSSASATTFPGRTSLPSPSGLMTTEQLAPQGGGSGDAETVNGSVANNGDDGTATPAPEPTPTGKSKRKPGKSRNACFPCKARKVKCPRERPTCTQCATEGLVCEFAPPKLRQKKPKVTETVADEPANDAGEGCGEDEVREDAEGDESNLDDAGQNGSTQNYSFYPEVSVSDDLTPSAGAHMLEPLSAHTNYFYPSSNSTLPQDETPSTGHHTITADPGHNYNTTMTDQTSHIDHQTVPAETSADSSAQNPWDEIEAVSRSRRNIDSGSDRVRPPVAASTNNQPSSNWHTPTNSLRPVAVMAPPPSHMSHPETVSRTSQNLNHQPAQPALVRDGPQPTQRVSEWASAAIQHHHQFNTASAARQAPARKSPLQAVKAAPPPSRPSPRSQSRTSLNDNPTTKVYEAPRDPKQYARANNSARYTSDQMSGASKQSDRGGSRNTNTAVTYVDIFAATFNNDYTISSLVLERLVKFAKQERGVTYY</sequence>
<comment type="caution">
    <text evidence="4">The sequence shown here is derived from an EMBL/GenBank/DDBJ whole genome shotgun (WGS) entry which is preliminary data.</text>
</comment>
<feature type="compositionally biased region" description="Polar residues" evidence="2">
    <location>
        <begin position="403"/>
        <end position="417"/>
    </location>
</feature>
<evidence type="ECO:0000313" key="4">
    <source>
        <dbReference type="EMBL" id="KAH7160248.1"/>
    </source>
</evidence>
<feature type="region of interest" description="Disordered" evidence="2">
    <location>
        <begin position="517"/>
        <end position="598"/>
    </location>
</feature>
<proteinExistence type="predicted"/>
<dbReference type="PROSITE" id="PS50048">
    <property type="entry name" value="ZN2_CY6_FUNGAL_2"/>
    <property type="match status" value="1"/>
</dbReference>
<dbReference type="PROSITE" id="PS00463">
    <property type="entry name" value="ZN2_CY6_FUNGAL_1"/>
    <property type="match status" value="1"/>
</dbReference>
<feature type="compositionally biased region" description="Polar residues" evidence="2">
    <location>
        <begin position="521"/>
        <end position="550"/>
    </location>
</feature>
<feature type="domain" description="Zn(2)-C6 fungal-type" evidence="3">
    <location>
        <begin position="598"/>
        <end position="628"/>
    </location>
</feature>
<feature type="compositionally biased region" description="Polar residues" evidence="2">
    <location>
        <begin position="743"/>
        <end position="752"/>
    </location>
</feature>
<feature type="region of interest" description="Disordered" evidence="2">
    <location>
        <begin position="877"/>
        <end position="962"/>
    </location>
</feature>
<dbReference type="InterPro" id="IPR001138">
    <property type="entry name" value="Zn2Cys6_DnaBD"/>
</dbReference>
<dbReference type="GO" id="GO:0001228">
    <property type="term" value="F:DNA-binding transcription activator activity, RNA polymerase II-specific"/>
    <property type="evidence" value="ECO:0007669"/>
    <property type="project" value="TreeGrafter"/>
</dbReference>
<evidence type="ECO:0000256" key="1">
    <source>
        <dbReference type="ARBA" id="ARBA00023242"/>
    </source>
</evidence>
<accession>A0A9P9FG04</accession>
<evidence type="ECO:0000259" key="3">
    <source>
        <dbReference type="PROSITE" id="PS50048"/>
    </source>
</evidence>
<dbReference type="Gene3D" id="4.10.240.10">
    <property type="entry name" value="Zn(2)-C6 fungal-type DNA-binding domain"/>
    <property type="match status" value="1"/>
</dbReference>
<dbReference type="OrthoDB" id="3249161at2759"/>
<feature type="region of interest" description="Disordered" evidence="2">
    <location>
        <begin position="335"/>
        <end position="456"/>
    </location>
</feature>
<feature type="compositionally biased region" description="Basic and acidic residues" evidence="2">
    <location>
        <begin position="779"/>
        <end position="795"/>
    </location>
</feature>
<feature type="compositionally biased region" description="Polar residues" evidence="2">
    <location>
        <begin position="834"/>
        <end position="847"/>
    </location>
</feature>
<feature type="region of interest" description="Disordered" evidence="2">
    <location>
        <begin position="630"/>
        <end position="864"/>
    </location>
</feature>
<dbReference type="InterPro" id="IPR036864">
    <property type="entry name" value="Zn2-C6_fun-type_DNA-bd_sf"/>
</dbReference>
<feature type="compositionally biased region" description="Polar residues" evidence="2">
    <location>
        <begin position="761"/>
        <end position="772"/>
    </location>
</feature>
<feature type="compositionally biased region" description="Polar residues" evidence="2">
    <location>
        <begin position="428"/>
        <end position="448"/>
    </location>
</feature>
<dbReference type="PRINTS" id="PR00755">
    <property type="entry name" value="AFLATOXINBRP"/>
</dbReference>
<evidence type="ECO:0000313" key="5">
    <source>
        <dbReference type="Proteomes" id="UP000717696"/>
    </source>
</evidence>
<feature type="region of interest" description="Disordered" evidence="2">
    <location>
        <begin position="1"/>
        <end position="80"/>
    </location>
</feature>
<dbReference type="CDD" id="cd00067">
    <property type="entry name" value="GAL4"/>
    <property type="match status" value="1"/>
</dbReference>
<dbReference type="SMART" id="SM00066">
    <property type="entry name" value="GAL4"/>
    <property type="match status" value="1"/>
</dbReference>
<reference evidence="4" key="1">
    <citation type="journal article" date="2021" name="Nat. Commun.">
        <title>Genetic determinants of endophytism in the Arabidopsis root mycobiome.</title>
        <authorList>
            <person name="Mesny F."/>
            <person name="Miyauchi S."/>
            <person name="Thiergart T."/>
            <person name="Pickel B."/>
            <person name="Atanasova L."/>
            <person name="Karlsson M."/>
            <person name="Huettel B."/>
            <person name="Barry K.W."/>
            <person name="Haridas S."/>
            <person name="Chen C."/>
            <person name="Bauer D."/>
            <person name="Andreopoulos W."/>
            <person name="Pangilinan J."/>
            <person name="LaButti K."/>
            <person name="Riley R."/>
            <person name="Lipzen A."/>
            <person name="Clum A."/>
            <person name="Drula E."/>
            <person name="Henrissat B."/>
            <person name="Kohler A."/>
            <person name="Grigoriev I.V."/>
            <person name="Martin F.M."/>
            <person name="Hacquard S."/>
        </authorList>
    </citation>
    <scope>NUCLEOTIDE SEQUENCE</scope>
    <source>
        <strain evidence="4">MPI-CAGE-AT-0021</strain>
    </source>
</reference>
<feature type="compositionally biased region" description="Polar residues" evidence="2">
    <location>
        <begin position="59"/>
        <end position="79"/>
    </location>
</feature>
<feature type="compositionally biased region" description="Acidic residues" evidence="2">
    <location>
        <begin position="656"/>
        <end position="672"/>
    </location>
</feature>
<feature type="compositionally biased region" description="Polar residues" evidence="2">
    <location>
        <begin position="800"/>
        <end position="817"/>
    </location>
</feature>
<evidence type="ECO:0000256" key="2">
    <source>
        <dbReference type="SAM" id="MobiDB-lite"/>
    </source>
</evidence>